<dbReference type="Proteomes" id="UP000249254">
    <property type="component" value="Unassembled WGS sequence"/>
</dbReference>
<evidence type="ECO:0000259" key="7">
    <source>
        <dbReference type="Pfam" id="PF01292"/>
    </source>
</evidence>
<dbReference type="PANTHER" id="PTHR30485:SF1">
    <property type="entry name" value="CYTOCHROME YDHU-RELATED"/>
    <property type="match status" value="1"/>
</dbReference>
<keyword evidence="9" id="KW-1185">Reference proteome</keyword>
<dbReference type="EMBL" id="QFYQ01000001">
    <property type="protein sequence ID" value="RAK53736.1"/>
    <property type="molecule type" value="Genomic_DNA"/>
</dbReference>
<evidence type="ECO:0000256" key="4">
    <source>
        <dbReference type="ARBA" id="ARBA00022989"/>
    </source>
</evidence>
<keyword evidence="5 6" id="KW-0472">Membrane</keyword>
<dbReference type="Gene3D" id="1.20.950.20">
    <property type="entry name" value="Transmembrane di-heme cytochromes, Chain C"/>
    <property type="match status" value="2"/>
</dbReference>
<dbReference type="InterPro" id="IPR016174">
    <property type="entry name" value="Di-haem_cyt_TM"/>
</dbReference>
<keyword evidence="3 6" id="KW-0812">Transmembrane</keyword>
<evidence type="ECO:0000313" key="9">
    <source>
        <dbReference type="Proteomes" id="UP000249254"/>
    </source>
</evidence>
<gene>
    <name evidence="8" type="ORF">DJ017_03930</name>
</gene>
<dbReference type="GO" id="GO:0020037">
    <property type="term" value="F:heme binding"/>
    <property type="evidence" value="ECO:0007669"/>
    <property type="project" value="TreeGrafter"/>
</dbReference>
<keyword evidence="2" id="KW-1003">Cell membrane</keyword>
<feature type="transmembrane region" description="Helical" evidence="6">
    <location>
        <begin position="234"/>
        <end position="259"/>
    </location>
</feature>
<feature type="transmembrane region" description="Helical" evidence="6">
    <location>
        <begin position="122"/>
        <end position="144"/>
    </location>
</feature>
<feature type="transmembrane region" description="Helical" evidence="6">
    <location>
        <begin position="23"/>
        <end position="43"/>
    </location>
</feature>
<dbReference type="InterPro" id="IPR051542">
    <property type="entry name" value="Hydrogenase_cytochrome"/>
</dbReference>
<comment type="caution">
    <text evidence="8">The sequence shown here is derived from an EMBL/GenBank/DDBJ whole genome shotgun (WGS) entry which is preliminary data.</text>
</comment>
<feature type="domain" description="Cytochrome b561 bacterial/Ni-hydrogenase" evidence="7">
    <location>
        <begin position="108"/>
        <end position="268"/>
    </location>
</feature>
<evidence type="ECO:0000256" key="1">
    <source>
        <dbReference type="ARBA" id="ARBA00004651"/>
    </source>
</evidence>
<evidence type="ECO:0000313" key="8">
    <source>
        <dbReference type="EMBL" id="RAK53736.1"/>
    </source>
</evidence>
<dbReference type="SUPFAM" id="SSF81342">
    <property type="entry name" value="Transmembrane di-heme cytochromes"/>
    <property type="match status" value="1"/>
</dbReference>
<dbReference type="InterPro" id="IPR011577">
    <property type="entry name" value="Cyt_b561_bac/Ni-Hgenase"/>
</dbReference>
<dbReference type="GO" id="GO:0009055">
    <property type="term" value="F:electron transfer activity"/>
    <property type="evidence" value="ECO:0007669"/>
    <property type="project" value="InterPro"/>
</dbReference>
<evidence type="ECO:0000256" key="3">
    <source>
        <dbReference type="ARBA" id="ARBA00022692"/>
    </source>
</evidence>
<dbReference type="GO" id="GO:0005886">
    <property type="term" value="C:plasma membrane"/>
    <property type="evidence" value="ECO:0007669"/>
    <property type="project" value="UniProtKB-SubCell"/>
</dbReference>
<organism evidence="8 9">
    <name type="scientific">Phenylobacterium soli</name>
    <dbReference type="NCBI Taxonomy" id="2170551"/>
    <lineage>
        <taxon>Bacteria</taxon>
        <taxon>Pseudomonadati</taxon>
        <taxon>Pseudomonadota</taxon>
        <taxon>Alphaproteobacteria</taxon>
        <taxon>Caulobacterales</taxon>
        <taxon>Caulobacteraceae</taxon>
        <taxon>Phenylobacterium</taxon>
    </lineage>
</organism>
<name>A0A328AI49_9CAUL</name>
<dbReference type="RefSeq" id="WP_111527488.1">
    <property type="nucleotide sequence ID" value="NZ_JBHRSG010000005.1"/>
</dbReference>
<dbReference type="AlphaFoldDB" id="A0A328AI49"/>
<evidence type="ECO:0000256" key="5">
    <source>
        <dbReference type="ARBA" id="ARBA00023136"/>
    </source>
</evidence>
<evidence type="ECO:0000256" key="6">
    <source>
        <dbReference type="SAM" id="Phobius"/>
    </source>
</evidence>
<keyword evidence="4 6" id="KW-1133">Transmembrane helix</keyword>
<feature type="transmembrane region" description="Helical" evidence="6">
    <location>
        <begin position="192"/>
        <end position="214"/>
    </location>
</feature>
<reference evidence="9" key="1">
    <citation type="submission" date="2018-05" db="EMBL/GenBank/DDBJ databases">
        <authorList>
            <person name="Li X."/>
        </authorList>
    </citation>
    <scope>NUCLEOTIDE SEQUENCE [LARGE SCALE GENOMIC DNA]</scope>
    <source>
        <strain evidence="9">LX32</strain>
    </source>
</reference>
<dbReference type="GO" id="GO:0022904">
    <property type="term" value="P:respiratory electron transport chain"/>
    <property type="evidence" value="ECO:0007669"/>
    <property type="project" value="InterPro"/>
</dbReference>
<sequence length="282" mass="31261">MANARGTRPAKLLIRRHSLATRLTHWLNVLALTLLLMSGLQIFNAHPALYWGAKSVFAHPWLAMLPGERGGQPVGVTLLGGHMFDTTGLFGWSGRPGMGEPRGFPAWATIPSYRDLADGRRWHFFFAWVFVLNGLAYLALGFLTRHIQRDLWPRAWQLRPAHVWHEIVTHAQLRFPKGEAARTYNILQKATYLAVIFVLLPAMVATGLTMSPGVDAGAPWLLDLFGGRQSARSIHFVTATLVVLFVLVHLLMVVASGLWNNLRSMITGRYAIDADKPEGGAA</sequence>
<evidence type="ECO:0000256" key="2">
    <source>
        <dbReference type="ARBA" id="ARBA00022475"/>
    </source>
</evidence>
<accession>A0A328AI49</accession>
<proteinExistence type="predicted"/>
<dbReference type="Pfam" id="PF01292">
    <property type="entry name" value="Ni_hydr_CYTB"/>
    <property type="match status" value="1"/>
</dbReference>
<protein>
    <recommendedName>
        <fullName evidence="7">Cytochrome b561 bacterial/Ni-hydrogenase domain-containing protein</fullName>
    </recommendedName>
</protein>
<dbReference type="OrthoDB" id="9781740at2"/>
<comment type="subcellular location">
    <subcellularLocation>
        <location evidence="1">Cell membrane</location>
        <topology evidence="1">Multi-pass membrane protein</topology>
    </subcellularLocation>
</comment>
<dbReference type="PANTHER" id="PTHR30485">
    <property type="entry name" value="NI/FE-HYDROGENASE 1 B-TYPE CYTOCHROME SUBUNIT"/>
    <property type="match status" value="1"/>
</dbReference>